<dbReference type="Gene3D" id="1.25.40.10">
    <property type="entry name" value="Tetratricopeptide repeat domain"/>
    <property type="match status" value="2"/>
</dbReference>
<keyword evidence="1" id="KW-0677">Repeat</keyword>
<keyword evidence="2 3" id="KW-0802">TPR repeat</keyword>
<dbReference type="SMART" id="SM00028">
    <property type="entry name" value="TPR"/>
    <property type="match status" value="1"/>
</dbReference>
<dbReference type="Pfam" id="PF07719">
    <property type="entry name" value="TPR_2"/>
    <property type="match status" value="1"/>
</dbReference>
<evidence type="ECO:0000313" key="5">
    <source>
        <dbReference type="Proteomes" id="UP000020077"/>
    </source>
</evidence>
<reference evidence="4 5" key="1">
    <citation type="submission" date="2014-02" db="EMBL/GenBank/DDBJ databases">
        <title>Expanding our view of genomic diversity in Candidatus Accumulibacter clades.</title>
        <authorList>
            <person name="Skennerton C.T."/>
            <person name="Barr J.J."/>
            <person name="Slater F.R."/>
            <person name="Bond P.L."/>
            <person name="Tyson G.W."/>
        </authorList>
    </citation>
    <scope>NUCLEOTIDE SEQUENCE [LARGE SCALE GENOMIC DNA]</scope>
    <source>
        <strain evidence="5">BA-91</strain>
    </source>
</reference>
<evidence type="ECO:0000256" key="1">
    <source>
        <dbReference type="ARBA" id="ARBA00022737"/>
    </source>
</evidence>
<dbReference type="InterPro" id="IPR019734">
    <property type="entry name" value="TPR_rpt"/>
</dbReference>
<gene>
    <name evidence="4" type="ORF">AW09_003827</name>
</gene>
<dbReference type="Proteomes" id="UP000020077">
    <property type="component" value="Unassembled WGS sequence"/>
</dbReference>
<dbReference type="AlphaFoldDB" id="A0A080LTZ8"/>
<name>A0A080LTZ8_9PROT</name>
<comment type="caution">
    <text evidence="4">The sequence shown here is derived from an EMBL/GenBank/DDBJ whole genome shotgun (WGS) entry which is preliminary data.</text>
</comment>
<organism evidence="4 5">
    <name type="scientific">Candidatus Accumulibacter phosphatis</name>
    <dbReference type="NCBI Taxonomy" id="327160"/>
    <lineage>
        <taxon>Bacteria</taxon>
        <taxon>Pseudomonadati</taxon>
        <taxon>Pseudomonadota</taxon>
        <taxon>Betaproteobacteria</taxon>
        <taxon>Candidatus Accumulibacter</taxon>
    </lineage>
</organism>
<proteinExistence type="predicted"/>
<evidence type="ECO:0000313" key="4">
    <source>
        <dbReference type="EMBL" id="KFB71070.1"/>
    </source>
</evidence>
<evidence type="ECO:0000256" key="2">
    <source>
        <dbReference type="ARBA" id="ARBA00022803"/>
    </source>
</evidence>
<feature type="repeat" description="TPR" evidence="3">
    <location>
        <begin position="91"/>
        <end position="124"/>
    </location>
</feature>
<dbReference type="SUPFAM" id="SSF48452">
    <property type="entry name" value="TPR-like"/>
    <property type="match status" value="1"/>
</dbReference>
<protein>
    <submittedName>
        <fullName evidence="4">Putative PEP-CTERM system TPR-repeat lipoprotein</fullName>
    </submittedName>
</protein>
<dbReference type="PROSITE" id="PS50005">
    <property type="entry name" value="TPR"/>
    <property type="match status" value="1"/>
</dbReference>
<dbReference type="InterPro" id="IPR013105">
    <property type="entry name" value="TPR_2"/>
</dbReference>
<sequence length="168" mass="18181">MINALFDLLGTFYQSGEFAQAEWMARSILQAIPDDLVSLQLLGLVYYRTRRRSEAMQAFNAAEGDVHRPTGSLHASAQCLQAASGHGSTLAGAWYELGLLLFRLRRFPQAISALQAALSARPDFCQAQRAIARIARLADAKNSPTKAPCIYAPGYSSSLNNSQADSSG</sequence>
<accession>A0A080LTZ8</accession>
<dbReference type="EMBL" id="JDVG02000602">
    <property type="protein sequence ID" value="KFB71070.1"/>
    <property type="molecule type" value="Genomic_DNA"/>
</dbReference>
<evidence type="ECO:0000256" key="3">
    <source>
        <dbReference type="PROSITE-ProRule" id="PRU00339"/>
    </source>
</evidence>
<dbReference type="InterPro" id="IPR011990">
    <property type="entry name" value="TPR-like_helical_dom_sf"/>
</dbReference>
<keyword evidence="4" id="KW-0449">Lipoprotein</keyword>